<proteinExistence type="predicted"/>
<sequence length="70" mass="8319">MPFQKPSKNPNTNWNYRLQYPGKEKGAREDAYLRGHSTRIQNPRRDSTEDWNAEINRIERSPVFQREEGG</sequence>
<reference evidence="1" key="1">
    <citation type="submission" date="2024-04" db="UniProtKB">
        <authorList>
            <consortium name="EnsemblMetazoa"/>
        </authorList>
    </citation>
    <scope>IDENTIFICATION</scope>
    <source>
        <strain evidence="1">EBRO</strain>
    </source>
</reference>
<dbReference type="EnsemblMetazoa" id="ENSAATROPT012052">
    <property type="protein sequence ID" value="ENSAATROPP010921"/>
    <property type="gene ID" value="ENSAATROPG009811"/>
</dbReference>
<accession>A0AAG5DIK4</accession>
<evidence type="ECO:0000313" key="2">
    <source>
        <dbReference type="Proteomes" id="UP000075880"/>
    </source>
</evidence>
<name>A0AAG5DIK4_ANOAO</name>
<organism evidence="1 2">
    <name type="scientific">Anopheles atroparvus</name>
    <name type="common">European mosquito</name>
    <dbReference type="NCBI Taxonomy" id="41427"/>
    <lineage>
        <taxon>Eukaryota</taxon>
        <taxon>Metazoa</taxon>
        <taxon>Ecdysozoa</taxon>
        <taxon>Arthropoda</taxon>
        <taxon>Hexapoda</taxon>
        <taxon>Insecta</taxon>
        <taxon>Pterygota</taxon>
        <taxon>Neoptera</taxon>
        <taxon>Endopterygota</taxon>
        <taxon>Diptera</taxon>
        <taxon>Nematocera</taxon>
        <taxon>Culicoidea</taxon>
        <taxon>Culicidae</taxon>
        <taxon>Anophelinae</taxon>
        <taxon>Anopheles</taxon>
    </lineage>
</organism>
<keyword evidence="2" id="KW-1185">Reference proteome</keyword>
<dbReference type="Proteomes" id="UP000075880">
    <property type="component" value="Unassembled WGS sequence"/>
</dbReference>
<protein>
    <submittedName>
        <fullName evidence="1">Uncharacterized protein</fullName>
    </submittedName>
</protein>
<evidence type="ECO:0000313" key="1">
    <source>
        <dbReference type="EnsemblMetazoa" id="ENSAATROPP010921"/>
    </source>
</evidence>
<dbReference type="AlphaFoldDB" id="A0AAG5DIK4"/>